<dbReference type="Pfam" id="PF08007">
    <property type="entry name" value="JmjC_2"/>
    <property type="match status" value="1"/>
</dbReference>
<dbReference type="PANTHER" id="PTHR13096">
    <property type="entry name" value="MINA53 MYC INDUCED NUCLEAR ANTIGEN"/>
    <property type="match status" value="1"/>
</dbReference>
<dbReference type="PROSITE" id="PS51184">
    <property type="entry name" value="JMJC"/>
    <property type="match status" value="1"/>
</dbReference>
<keyword evidence="3" id="KW-0223">Dioxygenase</keyword>
<evidence type="ECO:0000256" key="4">
    <source>
        <dbReference type="ARBA" id="ARBA00023002"/>
    </source>
</evidence>
<dbReference type="GO" id="GO:0005840">
    <property type="term" value="C:ribosome"/>
    <property type="evidence" value="ECO:0007669"/>
    <property type="project" value="UniProtKB-KW"/>
</dbReference>
<name>A0A1H4CLC9_9GAMM</name>
<keyword evidence="7" id="KW-0689">Ribosomal protein</keyword>
<proteinExistence type="predicted"/>
<protein>
    <submittedName>
        <fullName evidence="7">50S ribosomal protein L16 3-hydroxylase</fullName>
    </submittedName>
</protein>
<dbReference type="Pfam" id="PF20514">
    <property type="entry name" value="WHD_ROXA"/>
    <property type="match status" value="1"/>
</dbReference>
<evidence type="ECO:0000313" key="7">
    <source>
        <dbReference type="EMBL" id="SEA61167.1"/>
    </source>
</evidence>
<reference evidence="7 8" key="1">
    <citation type="submission" date="2016-10" db="EMBL/GenBank/DDBJ databases">
        <authorList>
            <person name="de Groot N.N."/>
        </authorList>
    </citation>
    <scope>NUCLEOTIDE SEQUENCE [LARGE SCALE GENOMIC DNA]</scope>
    <source>
        <strain evidence="7 8">DSM 21228</strain>
    </source>
</reference>
<dbReference type="SMART" id="SM00558">
    <property type="entry name" value="JmjC"/>
    <property type="match status" value="1"/>
</dbReference>
<comment type="cofactor">
    <cofactor evidence="1">
        <name>Fe(2+)</name>
        <dbReference type="ChEBI" id="CHEBI:29033"/>
    </cofactor>
</comment>
<dbReference type="SUPFAM" id="SSF51197">
    <property type="entry name" value="Clavaminate synthase-like"/>
    <property type="match status" value="1"/>
</dbReference>
<keyword evidence="8" id="KW-1185">Reference proteome</keyword>
<evidence type="ECO:0000256" key="3">
    <source>
        <dbReference type="ARBA" id="ARBA00022964"/>
    </source>
</evidence>
<dbReference type="Gene3D" id="2.60.120.650">
    <property type="entry name" value="Cupin"/>
    <property type="match status" value="1"/>
</dbReference>
<keyword evidence="4" id="KW-0560">Oxidoreductase</keyword>
<sequence length="381" mass="43934">MFGDISVEEFLRDYWQKKPLLIRNAFPNFQSPITQDELAGLACETDTARIVIEQGGAHPWEVRHGAFDDDDFSNLPATHWTLLVNDTDQHLPELKAVMEPFRFIPDWRIDDLMISFAVEGGSVGPHVDAYDVFLLQAQGQRRWQITTQPAHPDNFLPDLELRIMRDFQAEQEWIVEPGDLLYLPPNVPHYGVALNECMTYSIGFRAPSQADMLEKLLEDSLEDARLQQRFADPERIPQANPGELTTVDMDRLIDFVVDALPQDEQSLQLWLGKYLTIPKGNTQPIEAEPVSRSEFSRLVRHKKRFEKSLDTRILYFLSASNLHLFANGNHYLIDTQHLQFIEYLCQTSVLLHKDYAHFLTQEVSFDTLHELLSIGVFSVRK</sequence>
<feature type="domain" description="JmjC" evidence="6">
    <location>
        <begin position="93"/>
        <end position="221"/>
    </location>
</feature>
<dbReference type="STRING" id="525918.SAMN05660964_01990"/>
<gene>
    <name evidence="7" type="ORF">SAMN05660964_01990</name>
</gene>
<keyword evidence="2" id="KW-0479">Metal-binding</keyword>
<evidence type="ECO:0000313" key="8">
    <source>
        <dbReference type="Proteomes" id="UP000199397"/>
    </source>
</evidence>
<evidence type="ECO:0000256" key="2">
    <source>
        <dbReference type="ARBA" id="ARBA00022723"/>
    </source>
</evidence>
<dbReference type="InterPro" id="IPR039994">
    <property type="entry name" value="NO66-like"/>
</dbReference>
<organism evidence="7 8">
    <name type="scientific">Thiothrix caldifontis</name>
    <dbReference type="NCBI Taxonomy" id="525918"/>
    <lineage>
        <taxon>Bacteria</taxon>
        <taxon>Pseudomonadati</taxon>
        <taxon>Pseudomonadota</taxon>
        <taxon>Gammaproteobacteria</taxon>
        <taxon>Thiotrichales</taxon>
        <taxon>Thiotrichaceae</taxon>
        <taxon>Thiothrix</taxon>
    </lineage>
</organism>
<evidence type="ECO:0000256" key="1">
    <source>
        <dbReference type="ARBA" id="ARBA00001954"/>
    </source>
</evidence>
<dbReference type="GO" id="GO:0016706">
    <property type="term" value="F:2-oxoglutarate-dependent dioxygenase activity"/>
    <property type="evidence" value="ECO:0007669"/>
    <property type="project" value="TreeGrafter"/>
</dbReference>
<dbReference type="InterPro" id="IPR003347">
    <property type="entry name" value="JmjC_dom"/>
</dbReference>
<dbReference type="PANTHER" id="PTHR13096:SF8">
    <property type="entry name" value="RIBOSOMAL OXYGENASE 1"/>
    <property type="match status" value="1"/>
</dbReference>
<evidence type="ECO:0000256" key="5">
    <source>
        <dbReference type="ARBA" id="ARBA00023004"/>
    </source>
</evidence>
<dbReference type="InterPro" id="IPR046799">
    <property type="entry name" value="ROXA-like_wH"/>
</dbReference>
<dbReference type="Gene3D" id="3.40.366.30">
    <property type="entry name" value="50S ribosomal protein L16 arginine hydroxylase, Chain A, Domain 2"/>
    <property type="match status" value="1"/>
</dbReference>
<keyword evidence="7" id="KW-0687">Ribonucleoprotein</keyword>
<dbReference type="Proteomes" id="UP000199397">
    <property type="component" value="Unassembled WGS sequence"/>
</dbReference>
<dbReference type="RefSeq" id="WP_093068116.1">
    <property type="nucleotide sequence ID" value="NZ_FNQP01000010.1"/>
</dbReference>
<accession>A0A1H4CLC9</accession>
<evidence type="ECO:0000259" key="6">
    <source>
        <dbReference type="PROSITE" id="PS51184"/>
    </source>
</evidence>
<dbReference type="EMBL" id="FNQP01000010">
    <property type="protein sequence ID" value="SEA61167.1"/>
    <property type="molecule type" value="Genomic_DNA"/>
</dbReference>
<dbReference type="GO" id="GO:0046872">
    <property type="term" value="F:metal ion binding"/>
    <property type="evidence" value="ECO:0007669"/>
    <property type="project" value="UniProtKB-KW"/>
</dbReference>
<keyword evidence="5" id="KW-0408">Iron</keyword>
<dbReference type="OrthoDB" id="9764016at2"/>
<dbReference type="AlphaFoldDB" id="A0A1H4CLC9"/>